<gene>
    <name evidence="4" type="ORF">AXG93_4368s1990</name>
</gene>
<dbReference type="AlphaFoldDB" id="A0A176VY55"/>
<dbReference type="GO" id="GO:0003676">
    <property type="term" value="F:nucleic acid binding"/>
    <property type="evidence" value="ECO:0007669"/>
    <property type="project" value="InterPro"/>
</dbReference>
<keyword evidence="1" id="KW-0862">Zinc</keyword>
<evidence type="ECO:0000313" key="4">
    <source>
        <dbReference type="EMBL" id="OAE25739.1"/>
    </source>
</evidence>
<dbReference type="PANTHER" id="PTHR47481">
    <property type="match status" value="1"/>
</dbReference>
<dbReference type="SMART" id="SM00343">
    <property type="entry name" value="ZnF_C2HC"/>
    <property type="match status" value="1"/>
</dbReference>
<dbReference type="PROSITE" id="PS50158">
    <property type="entry name" value="ZF_CCHC"/>
    <property type="match status" value="1"/>
</dbReference>
<proteinExistence type="predicted"/>
<name>A0A176VY55_MARPO</name>
<keyword evidence="1" id="KW-0479">Metal-binding</keyword>
<feature type="domain" description="CCHC-type" evidence="3">
    <location>
        <begin position="141"/>
        <end position="157"/>
    </location>
</feature>
<dbReference type="GO" id="GO:0008270">
    <property type="term" value="F:zinc ion binding"/>
    <property type="evidence" value="ECO:0007669"/>
    <property type="project" value="UniProtKB-KW"/>
</dbReference>
<organism evidence="4 5">
    <name type="scientific">Marchantia polymorpha subsp. ruderalis</name>
    <dbReference type="NCBI Taxonomy" id="1480154"/>
    <lineage>
        <taxon>Eukaryota</taxon>
        <taxon>Viridiplantae</taxon>
        <taxon>Streptophyta</taxon>
        <taxon>Embryophyta</taxon>
        <taxon>Marchantiophyta</taxon>
        <taxon>Marchantiopsida</taxon>
        <taxon>Marchantiidae</taxon>
        <taxon>Marchantiales</taxon>
        <taxon>Marchantiaceae</taxon>
        <taxon>Marchantia</taxon>
    </lineage>
</organism>
<feature type="region of interest" description="Disordered" evidence="2">
    <location>
        <begin position="106"/>
        <end position="135"/>
    </location>
</feature>
<sequence>MQLRDALHTLKMKTGESAAKHIIKFRLLLAQLASVGQTIAEAEAYTCLLRSLPIEYRSFVRSMRLQHTLTTQSVIASLLLEASHLQEEELNDKMAALYTDKRRGWTTSTPKMMHPKKSTEVDSSSRQKTPSKSSFPMQKMKCSYCKKQGHLAQECRKKKQDSAVEDRLEMLGWYRQLERNVGVFTYVLALIITHLGESFLGKSAFLSSRGYFDQKAHSIYKLTLRASVPERFSQKGKRSGLGKQIYRHWESEKEGHHVYYGEWANDKQNGVDKESKYEGLWKDGVPVCGTYSRNVRFDDDEDKLPLPMLEMANFQKLVGDLISDAWNAPPQSTL</sequence>
<dbReference type="Pfam" id="PF14223">
    <property type="entry name" value="Retrotran_gag_2"/>
    <property type="match status" value="1"/>
</dbReference>
<dbReference type="Gene3D" id="4.10.60.10">
    <property type="entry name" value="Zinc finger, CCHC-type"/>
    <property type="match status" value="1"/>
</dbReference>
<evidence type="ECO:0000256" key="2">
    <source>
        <dbReference type="SAM" id="MobiDB-lite"/>
    </source>
</evidence>
<dbReference type="InterPro" id="IPR001878">
    <property type="entry name" value="Znf_CCHC"/>
</dbReference>
<comment type="caution">
    <text evidence="4">The sequence shown here is derived from an EMBL/GenBank/DDBJ whole genome shotgun (WGS) entry which is preliminary data.</text>
</comment>
<dbReference type="EMBL" id="LVLJ01002295">
    <property type="protein sequence ID" value="OAE25739.1"/>
    <property type="molecule type" value="Genomic_DNA"/>
</dbReference>
<dbReference type="Proteomes" id="UP000077202">
    <property type="component" value="Unassembled WGS sequence"/>
</dbReference>
<evidence type="ECO:0000313" key="5">
    <source>
        <dbReference type="Proteomes" id="UP000077202"/>
    </source>
</evidence>
<accession>A0A176VY55</accession>
<dbReference type="InterPro" id="IPR036875">
    <property type="entry name" value="Znf_CCHC_sf"/>
</dbReference>
<dbReference type="SUPFAM" id="SSF82185">
    <property type="entry name" value="Histone H3 K4-specific methyltransferase SET7/9 N-terminal domain"/>
    <property type="match status" value="1"/>
</dbReference>
<evidence type="ECO:0000259" key="3">
    <source>
        <dbReference type="PROSITE" id="PS50158"/>
    </source>
</evidence>
<evidence type="ECO:0000256" key="1">
    <source>
        <dbReference type="PROSITE-ProRule" id="PRU00047"/>
    </source>
</evidence>
<dbReference type="SUPFAM" id="SSF57756">
    <property type="entry name" value="Retrovirus zinc finger-like domains"/>
    <property type="match status" value="1"/>
</dbReference>
<dbReference type="PANTHER" id="PTHR47481:SF33">
    <property type="entry name" value="RETROTRANSPOSON COPIA-LIKE N-TERMINAL DOMAIN-CONTAINING PROTEIN"/>
    <property type="match status" value="1"/>
</dbReference>
<protein>
    <recommendedName>
        <fullName evidence="3">CCHC-type domain-containing protein</fullName>
    </recommendedName>
</protein>
<keyword evidence="1" id="KW-0863">Zinc-finger</keyword>
<keyword evidence="5" id="KW-1185">Reference proteome</keyword>
<reference evidence="4" key="1">
    <citation type="submission" date="2016-03" db="EMBL/GenBank/DDBJ databases">
        <title>Mechanisms controlling the formation of the plant cell surface in tip-growing cells are functionally conserved among land plants.</title>
        <authorList>
            <person name="Honkanen S."/>
            <person name="Jones V.A."/>
            <person name="Morieri G."/>
            <person name="Champion C."/>
            <person name="Hetherington A.J."/>
            <person name="Kelly S."/>
            <person name="Saint-Marcoux D."/>
            <person name="Proust H."/>
            <person name="Prescott H."/>
            <person name="Dolan L."/>
        </authorList>
    </citation>
    <scope>NUCLEOTIDE SEQUENCE [LARGE SCALE GENOMIC DNA]</scope>
    <source>
        <tissue evidence="4">Whole gametophyte</tissue>
    </source>
</reference>